<evidence type="ECO:0000313" key="1">
    <source>
        <dbReference type="EMBL" id="DAE20015.1"/>
    </source>
</evidence>
<reference evidence="1" key="1">
    <citation type="journal article" date="2021" name="Proc. Natl. Acad. Sci. U.S.A.">
        <title>A Catalog of Tens of Thousands of Viruses from Human Metagenomes Reveals Hidden Associations with Chronic Diseases.</title>
        <authorList>
            <person name="Tisza M.J."/>
            <person name="Buck C.B."/>
        </authorList>
    </citation>
    <scope>NUCLEOTIDE SEQUENCE</scope>
    <source>
        <strain evidence="1">CtYsL76</strain>
    </source>
</reference>
<name>A0A8S5QL84_9CAUD</name>
<protein>
    <submittedName>
        <fullName evidence="1">Uncharacterized protein</fullName>
    </submittedName>
</protein>
<organism evidence="1">
    <name type="scientific">CrAss-like virus sp. ctYsL76</name>
    <dbReference type="NCBI Taxonomy" id="2826826"/>
    <lineage>
        <taxon>Viruses</taxon>
        <taxon>Duplodnaviria</taxon>
        <taxon>Heunggongvirae</taxon>
        <taxon>Uroviricota</taxon>
        <taxon>Caudoviricetes</taxon>
        <taxon>Crassvirales</taxon>
    </lineage>
</organism>
<accession>A0A8S5QL84</accession>
<proteinExistence type="predicted"/>
<sequence length="30" mass="3507">MLLYSLFSFFKPKILSIKGFSGTPLYRRVP</sequence>
<dbReference type="EMBL" id="BK015689">
    <property type="protein sequence ID" value="DAE20015.1"/>
    <property type="molecule type" value="Genomic_DNA"/>
</dbReference>